<dbReference type="HOGENOM" id="CLU_421140_0_0_1"/>
<feature type="compositionally biased region" description="Polar residues" evidence="1">
    <location>
        <begin position="466"/>
        <end position="481"/>
    </location>
</feature>
<feature type="compositionally biased region" description="Low complexity" evidence="1">
    <location>
        <begin position="396"/>
        <end position="407"/>
    </location>
</feature>
<dbReference type="eggNOG" id="KOG0390">
    <property type="taxonomic scope" value="Eukaryota"/>
</dbReference>
<name>W1NJX5_AMBTC</name>
<evidence type="ECO:0000313" key="3">
    <source>
        <dbReference type="EMBL" id="ERM95534.1"/>
    </source>
</evidence>
<evidence type="ECO:0000256" key="1">
    <source>
        <dbReference type="SAM" id="MobiDB-lite"/>
    </source>
</evidence>
<feature type="compositionally biased region" description="Basic and acidic residues" evidence="1">
    <location>
        <begin position="431"/>
        <end position="442"/>
    </location>
</feature>
<dbReference type="Gramene" id="ERM95534">
    <property type="protein sequence ID" value="ERM95534"/>
    <property type="gene ID" value="AMTR_s00023p00028640"/>
</dbReference>
<accession>W1NJX5</accession>
<organism evidence="3 4">
    <name type="scientific">Amborella trichopoda</name>
    <dbReference type="NCBI Taxonomy" id="13333"/>
    <lineage>
        <taxon>Eukaryota</taxon>
        <taxon>Viridiplantae</taxon>
        <taxon>Streptophyta</taxon>
        <taxon>Embryophyta</taxon>
        <taxon>Tracheophyta</taxon>
        <taxon>Spermatophyta</taxon>
        <taxon>Magnoliopsida</taxon>
        <taxon>Amborellales</taxon>
        <taxon>Amborellaceae</taxon>
        <taxon>Amborella</taxon>
    </lineage>
</organism>
<gene>
    <name evidence="3" type="ORF">AMTR_s00023p00028640</name>
</gene>
<reference evidence="4" key="1">
    <citation type="journal article" date="2013" name="Science">
        <title>The Amborella genome and the evolution of flowering plants.</title>
        <authorList>
            <consortium name="Amborella Genome Project"/>
        </authorList>
    </citation>
    <scope>NUCLEOTIDE SEQUENCE [LARGE SCALE GENOMIC DNA]</scope>
</reference>
<feature type="region of interest" description="Disordered" evidence="1">
    <location>
        <begin position="359"/>
        <end position="509"/>
    </location>
</feature>
<dbReference type="Pfam" id="PF16719">
    <property type="entry name" value="SAWADEE"/>
    <property type="match status" value="1"/>
</dbReference>
<feature type="domain" description="SAWADEE" evidence="2">
    <location>
        <begin position="6"/>
        <end position="125"/>
    </location>
</feature>
<keyword evidence="4" id="KW-1185">Reference proteome</keyword>
<dbReference type="GO" id="GO:0003682">
    <property type="term" value="F:chromatin binding"/>
    <property type="evidence" value="ECO:0007669"/>
    <property type="project" value="InterPro"/>
</dbReference>
<protein>
    <recommendedName>
        <fullName evidence="2">SAWADEE domain-containing protein</fullName>
    </recommendedName>
</protein>
<sequence length="651" mass="74620">MDSLSLEAFRADSWWDIENLRIQNGKTMARFEHNGSELEDVNIQRLRLRSRKAEEPDCRHFLKPNVDVCVQYSHLSKKKRSKGELPKGRCDAKITSILRRPHKPDCECSFFVSFYGRGDLNEKKRKRVLDRETRAVKISHLFILQKPCIMTNENNQAHDKPYDDCPSIRVSKLFNAAACSEVAWLVVVSTLRGMIFDIRITQNRIAYLVLNRDGRRFGYESESTGFNNSSTDDQVNETDFGSLHGVKEICFQMKDGVMHGQVQNVDIVELAKPGFYEKEGDLDALDPFYPMEEVNSESTEFIGLRRSQRQKNYPDRFVSFDLPFDKKGWTANPRTSSVDIWEKKEIPCSDHPLYCLVEDDESSQNSPKKMKHDDTTMATGSPGSDHSQNQKRHSKSLLSKSITSTVSRESMKKGEPSCKIMENDYMLPRNDPNKIDGMDIVRKRSSQNQKEEDSCYSENIRKHSESQCTVTTQTENPSVGRNDSDNGEIRSISPSQKVGSGRLQKGLKEKVRSSFKVRQCIQNSFSKKRSSGMNSLGVNFTRLRKKRKKMNSFGTLEHGPNLECLMKSIDLAEKKKPPPVISQWELHNKSNPIKFSVWPSDSDNDRKSLEHEDLWKEMEEALALSSFNAALQQDKVMGRRLEGGRELKERG</sequence>
<dbReference type="EMBL" id="KI397474">
    <property type="protein sequence ID" value="ERM95534.1"/>
    <property type="molecule type" value="Genomic_DNA"/>
</dbReference>
<feature type="compositionally biased region" description="Basic and acidic residues" evidence="1">
    <location>
        <begin position="449"/>
        <end position="465"/>
    </location>
</feature>
<dbReference type="STRING" id="13333.W1NJX5"/>
<proteinExistence type="predicted"/>
<dbReference type="InterPro" id="IPR032001">
    <property type="entry name" value="SAWADEE_dom"/>
</dbReference>
<dbReference type="AlphaFoldDB" id="W1NJX5"/>
<dbReference type="Proteomes" id="UP000017836">
    <property type="component" value="Unassembled WGS sequence"/>
</dbReference>
<evidence type="ECO:0000259" key="2">
    <source>
        <dbReference type="Pfam" id="PF16719"/>
    </source>
</evidence>
<evidence type="ECO:0000313" key="4">
    <source>
        <dbReference type="Proteomes" id="UP000017836"/>
    </source>
</evidence>
<feature type="compositionally biased region" description="Polar residues" evidence="1">
    <location>
        <begin position="376"/>
        <end position="387"/>
    </location>
</feature>